<dbReference type="GO" id="GO:0016491">
    <property type="term" value="F:oxidoreductase activity"/>
    <property type="evidence" value="ECO:0007669"/>
    <property type="project" value="TreeGrafter"/>
</dbReference>
<dbReference type="Gene3D" id="3.40.50.720">
    <property type="entry name" value="NAD(P)-binding Rossmann-like Domain"/>
    <property type="match status" value="1"/>
</dbReference>
<dbReference type="InterPro" id="IPR002347">
    <property type="entry name" value="SDR_fam"/>
</dbReference>
<sequence length="256" mass="27745">MFRHFPDQFTALIQGASRGIGLETVRQLLNAPQTGLVIATSRDPQASAGLQALADQHGERLVLVSMDVSDPDAIAQAADAVAQRIERLHLLYNVTGILHDNQGLSPEKQLADVRANNLEQSFRVNAMGPMLVAQAFSPLMLHGAPAVLANMSARVGSITDNRLGGWYAYRAAKAAQNMFTRGLSVELGRKSKALAVVALHPGTTDTELSAPFQKRVPSDKLFSVERTARQLLEIIAELEGRDTGRFIAWDGADIPW</sequence>
<dbReference type="PANTHER" id="PTHR43544:SF12">
    <property type="entry name" value="NAD(P)-BINDING ROSSMANN-FOLD SUPERFAMILY PROTEIN"/>
    <property type="match status" value="1"/>
</dbReference>
<reference evidence="1" key="1">
    <citation type="submission" date="2022-03" db="EMBL/GenBank/DDBJ databases">
        <title>Genomic Encyclopedia of Type Strains, Phase III (KMG-III): the genomes of soil and plant-associated and newly described type strains.</title>
        <authorList>
            <person name="Whitman W."/>
        </authorList>
    </citation>
    <scope>NUCLEOTIDE SEQUENCE</scope>
    <source>
        <strain evidence="1">ANL 6-2</strain>
    </source>
</reference>
<evidence type="ECO:0000313" key="1">
    <source>
        <dbReference type="EMBL" id="MCP1675559.1"/>
    </source>
</evidence>
<keyword evidence="2" id="KW-1185">Reference proteome</keyword>
<dbReference type="InterPro" id="IPR051468">
    <property type="entry name" value="Fungal_SecMetab_SDRs"/>
</dbReference>
<dbReference type="InterPro" id="IPR036291">
    <property type="entry name" value="NAD(P)-bd_dom_sf"/>
</dbReference>
<dbReference type="RefSeq" id="WP_253479111.1">
    <property type="nucleotide sequence ID" value="NZ_JALJXV010000006.1"/>
</dbReference>
<proteinExistence type="predicted"/>
<organism evidence="1 2">
    <name type="scientific">Natronocella acetinitrilica</name>
    <dbReference type="NCBI Taxonomy" id="414046"/>
    <lineage>
        <taxon>Bacteria</taxon>
        <taxon>Pseudomonadati</taxon>
        <taxon>Pseudomonadota</taxon>
        <taxon>Gammaproteobacteria</taxon>
        <taxon>Chromatiales</taxon>
        <taxon>Ectothiorhodospiraceae</taxon>
        <taxon>Natronocella</taxon>
    </lineage>
</organism>
<dbReference type="Proteomes" id="UP001205843">
    <property type="component" value="Unassembled WGS sequence"/>
</dbReference>
<dbReference type="SUPFAM" id="SSF51735">
    <property type="entry name" value="NAD(P)-binding Rossmann-fold domains"/>
    <property type="match status" value="1"/>
</dbReference>
<dbReference type="Pfam" id="PF00106">
    <property type="entry name" value="adh_short"/>
    <property type="match status" value="1"/>
</dbReference>
<dbReference type="PANTHER" id="PTHR43544">
    <property type="entry name" value="SHORT-CHAIN DEHYDROGENASE/REDUCTASE"/>
    <property type="match status" value="1"/>
</dbReference>
<protein>
    <submittedName>
        <fullName evidence="1">NAD(P)-dependent dehydrogenase (Short-subunit alcohol dehydrogenase family)</fullName>
    </submittedName>
</protein>
<dbReference type="AlphaFoldDB" id="A0AAE3KCA5"/>
<dbReference type="EMBL" id="JALJXV010000006">
    <property type="protein sequence ID" value="MCP1675559.1"/>
    <property type="molecule type" value="Genomic_DNA"/>
</dbReference>
<accession>A0AAE3KCA5</accession>
<gene>
    <name evidence="1" type="ORF">J2T57_002709</name>
</gene>
<dbReference type="PRINTS" id="PR00081">
    <property type="entry name" value="GDHRDH"/>
</dbReference>
<comment type="caution">
    <text evidence="1">The sequence shown here is derived from an EMBL/GenBank/DDBJ whole genome shotgun (WGS) entry which is preliminary data.</text>
</comment>
<dbReference type="GO" id="GO:0005737">
    <property type="term" value="C:cytoplasm"/>
    <property type="evidence" value="ECO:0007669"/>
    <property type="project" value="TreeGrafter"/>
</dbReference>
<name>A0AAE3KCA5_9GAMM</name>
<dbReference type="CDD" id="cd05325">
    <property type="entry name" value="carb_red_sniffer_like_SDR_c"/>
    <property type="match status" value="1"/>
</dbReference>
<evidence type="ECO:0000313" key="2">
    <source>
        <dbReference type="Proteomes" id="UP001205843"/>
    </source>
</evidence>